<sequence length="577" mass="66591">MPMDRDDQSINHLLNVLSRDKSLSSEAVLNNLVYYTPRTKSVKQLIRLVNAIFQGTSRAQFDVLEVFEMSQAIVEWKLEISEPVISPVEFFRIWDLCFRGCYSWTKWKLSILAGILSTREKFRSLQAGNFVDDSGQIMKLYDSWKRDIFIPTWCEFVKSSNSDIGKLVLIYGVISSPSDACKYGFLPWNVVTVHLSRLFLRHITGGQAVRDSGEAFFDKNLSRMAKTLQTSLAKSEKRVITDFLSLLCRGSYDLAFLELRNQTQVKDYSNQYFSHILFTAVVSLNSILQATARAPISWYVQIIMILFNLNFITEDLGVVGFDSYQSVYEIACTGIALADEQTVYFDTVKVMNGNIWIGSSSGNKINRAKLLFMLKFMGSTLSELSSIPIPFIKEFILPLQRLYMDCPDENIRESTHIMTLSIFTSHNNNTDFLQWECQNYLPYLDLSTNQFLQQKISDKQLMLIYQKLSTQLPILQLVSRHLSREALHYTYLKILNCHSLNAQAVLLKCLIYQILYSNEQHLVDWLDTTQELLSSIKFTHEQRHDIITTLWDVLSHSKSDAAFKWWYGQVDGLRSRL</sequence>
<gene>
    <name evidence="1" type="ORF">HG537_0D02960</name>
</gene>
<name>A0A7H9HV25_9SACH</name>
<dbReference type="Proteomes" id="UP000510647">
    <property type="component" value="Chromosome 4"/>
</dbReference>
<evidence type="ECO:0000313" key="2">
    <source>
        <dbReference type="Proteomes" id="UP000510647"/>
    </source>
</evidence>
<dbReference type="AlphaFoldDB" id="A0A7H9HV25"/>
<dbReference type="InterPro" id="IPR055334">
    <property type="entry name" value="PEX8-like"/>
</dbReference>
<evidence type="ECO:0000313" key="1">
    <source>
        <dbReference type="EMBL" id="QLQ80295.1"/>
    </source>
</evidence>
<reference evidence="1 2" key="1">
    <citation type="submission" date="2020-06" db="EMBL/GenBank/DDBJ databases">
        <title>The yeast mating-type switching endonuclease HO is a domesticated member of an unorthodox homing genetic element family.</title>
        <authorList>
            <person name="Coughlan A.Y."/>
            <person name="Lombardi L."/>
            <person name="Braun-Galleani S."/>
            <person name="Martos A.R."/>
            <person name="Galeote V."/>
            <person name="Bigey F."/>
            <person name="Dequin S."/>
            <person name="Byrne K.P."/>
            <person name="Wolfe K.H."/>
        </authorList>
    </citation>
    <scope>NUCLEOTIDE SEQUENCE [LARGE SCALE GENOMIC DNA]</scope>
    <source>
        <strain evidence="1 2">CBS2947</strain>
    </source>
</reference>
<dbReference type="PANTHER" id="PTHR39214">
    <property type="entry name" value="MICROBODY (PEROXISOME) BIOGENESIS PROTEIN PEROXIN 8 (EUROFUNG)"/>
    <property type="match status" value="1"/>
</dbReference>
<protein>
    <submittedName>
        <fullName evidence="1">Uncharacterized protein</fullName>
    </submittedName>
</protein>
<accession>A0A7H9HV25</accession>
<dbReference type="PANTHER" id="PTHR39214:SF1">
    <property type="entry name" value="MICROBODY (PEROXISOME) BIOGENESIS PROTEIN PEROXIN 8 (EUROFUNG)"/>
    <property type="match status" value="1"/>
</dbReference>
<proteinExistence type="predicted"/>
<organism evidence="1 2">
    <name type="scientific">Torulaspora globosa</name>
    <dbReference type="NCBI Taxonomy" id="48254"/>
    <lineage>
        <taxon>Eukaryota</taxon>
        <taxon>Fungi</taxon>
        <taxon>Dikarya</taxon>
        <taxon>Ascomycota</taxon>
        <taxon>Saccharomycotina</taxon>
        <taxon>Saccharomycetes</taxon>
        <taxon>Saccharomycetales</taxon>
        <taxon>Saccharomycetaceae</taxon>
        <taxon>Torulaspora</taxon>
    </lineage>
</organism>
<dbReference type="EMBL" id="CP059270">
    <property type="protein sequence ID" value="QLQ80295.1"/>
    <property type="molecule type" value="Genomic_DNA"/>
</dbReference>
<keyword evidence="2" id="KW-1185">Reference proteome</keyword>
<dbReference type="OrthoDB" id="2357318at2759"/>